<comment type="function">
    <text evidence="1">May be involved in the formation or repair of [Fe-S] clusters present in iron-sulfur proteins.</text>
</comment>
<organism evidence="3 4">
    <name type="scientific">Pseudonocardia sulfidoxydans NBRC 16205</name>
    <dbReference type="NCBI Taxonomy" id="1223511"/>
    <lineage>
        <taxon>Bacteria</taxon>
        <taxon>Bacillati</taxon>
        <taxon>Actinomycetota</taxon>
        <taxon>Actinomycetes</taxon>
        <taxon>Pseudonocardiales</taxon>
        <taxon>Pseudonocardiaceae</taxon>
        <taxon>Pseudonocardia</taxon>
    </lineage>
</organism>
<dbReference type="EMBL" id="BJVJ01000015">
    <property type="protein sequence ID" value="GEL23074.1"/>
    <property type="molecule type" value="Genomic_DNA"/>
</dbReference>
<dbReference type="Pfam" id="PF01106">
    <property type="entry name" value="NifU"/>
    <property type="match status" value="1"/>
</dbReference>
<keyword evidence="4" id="KW-1185">Reference proteome</keyword>
<comment type="caution">
    <text evidence="3">The sequence shown here is derived from an EMBL/GenBank/DDBJ whole genome shotgun (WGS) entry which is preliminary data.</text>
</comment>
<dbReference type="InterPro" id="IPR001075">
    <property type="entry name" value="NIF_FeS_clus_asmbl_NifU_C"/>
</dbReference>
<dbReference type="GO" id="GO:0005506">
    <property type="term" value="F:iron ion binding"/>
    <property type="evidence" value="ECO:0007669"/>
    <property type="project" value="InterPro"/>
</dbReference>
<dbReference type="SUPFAM" id="SSF117916">
    <property type="entry name" value="Fe-S cluster assembly (FSCA) domain-like"/>
    <property type="match status" value="1"/>
</dbReference>
<protein>
    <recommendedName>
        <fullName evidence="2">NIF system FeS cluster assembly NifU C-terminal domain-containing protein</fullName>
    </recommendedName>
</protein>
<name>A0A511DH39_9PSEU</name>
<dbReference type="OrthoDB" id="9798220at2"/>
<dbReference type="RefSeq" id="WP_147105473.1">
    <property type="nucleotide sequence ID" value="NZ_BJVJ01000015.1"/>
</dbReference>
<evidence type="ECO:0000259" key="2">
    <source>
        <dbReference type="Pfam" id="PF01106"/>
    </source>
</evidence>
<dbReference type="Proteomes" id="UP000321685">
    <property type="component" value="Unassembled WGS sequence"/>
</dbReference>
<evidence type="ECO:0000313" key="4">
    <source>
        <dbReference type="Proteomes" id="UP000321685"/>
    </source>
</evidence>
<dbReference type="InterPro" id="IPR034904">
    <property type="entry name" value="FSCA_dom_sf"/>
</dbReference>
<dbReference type="AlphaFoldDB" id="A0A511DH39"/>
<proteinExistence type="predicted"/>
<evidence type="ECO:0000313" key="3">
    <source>
        <dbReference type="EMBL" id="GEL23074.1"/>
    </source>
</evidence>
<dbReference type="GO" id="GO:0051536">
    <property type="term" value="F:iron-sulfur cluster binding"/>
    <property type="evidence" value="ECO:0007669"/>
    <property type="project" value="InterPro"/>
</dbReference>
<sequence length="104" mass="10819">MTANGDLQQRVDAAIREHIARFLDSHGGAVASAAVTSDGDVTLQFDGACRACPAVAATFFSKVAPIVRAVPGVRSVHAPNVNVSEAAVTRILALSAPVRRTPER</sequence>
<feature type="domain" description="NIF system FeS cluster assembly NifU C-terminal" evidence="2">
    <location>
        <begin position="11"/>
        <end position="76"/>
    </location>
</feature>
<accession>A0A511DH39</accession>
<evidence type="ECO:0000256" key="1">
    <source>
        <dbReference type="ARBA" id="ARBA00049958"/>
    </source>
</evidence>
<gene>
    <name evidence="3" type="ORF">PSU4_20280</name>
</gene>
<reference evidence="3 4" key="1">
    <citation type="submission" date="2019-07" db="EMBL/GenBank/DDBJ databases">
        <title>Whole genome shotgun sequence of Pseudonocardia sulfidoxydans NBRC 16205.</title>
        <authorList>
            <person name="Hosoyama A."/>
            <person name="Uohara A."/>
            <person name="Ohji S."/>
            <person name="Ichikawa N."/>
        </authorList>
    </citation>
    <scope>NUCLEOTIDE SEQUENCE [LARGE SCALE GENOMIC DNA]</scope>
    <source>
        <strain evidence="3 4">NBRC 16205</strain>
    </source>
</reference>
<dbReference type="Gene3D" id="3.30.300.130">
    <property type="entry name" value="Fe-S cluster assembly (FSCA)"/>
    <property type="match status" value="1"/>
</dbReference>
<dbReference type="GO" id="GO:0016226">
    <property type="term" value="P:iron-sulfur cluster assembly"/>
    <property type="evidence" value="ECO:0007669"/>
    <property type="project" value="InterPro"/>
</dbReference>